<evidence type="ECO:0000313" key="2">
    <source>
        <dbReference type="Proteomes" id="UP000467322"/>
    </source>
</evidence>
<keyword evidence="2" id="KW-1185">Reference proteome</keyword>
<proteinExistence type="predicted"/>
<name>A0A845M6H1_9RHOB</name>
<gene>
    <name evidence="1" type="ORF">GQE99_03150</name>
</gene>
<protein>
    <submittedName>
        <fullName evidence="1">DUF4336 domain-containing protein</fullName>
    </submittedName>
</protein>
<accession>A0A845M6H1</accession>
<dbReference type="PANTHER" id="PTHR33835">
    <property type="entry name" value="YALI0C07656P"/>
    <property type="match status" value="1"/>
</dbReference>
<comment type="caution">
    <text evidence="1">The sequence shown here is derived from an EMBL/GenBank/DDBJ whole genome shotgun (WGS) entry which is preliminary data.</text>
</comment>
<organism evidence="1 2">
    <name type="scientific">Maritimibacter harenae</name>
    <dbReference type="NCBI Taxonomy" id="2606218"/>
    <lineage>
        <taxon>Bacteria</taxon>
        <taxon>Pseudomonadati</taxon>
        <taxon>Pseudomonadota</taxon>
        <taxon>Alphaproteobacteria</taxon>
        <taxon>Rhodobacterales</taxon>
        <taxon>Roseobacteraceae</taxon>
        <taxon>Maritimibacter</taxon>
    </lineage>
</organism>
<dbReference type="EMBL" id="WTUX01000006">
    <property type="protein sequence ID" value="MZR12014.1"/>
    <property type="molecule type" value="Genomic_DNA"/>
</dbReference>
<dbReference type="InterPro" id="IPR036866">
    <property type="entry name" value="RibonucZ/Hydroxyglut_hydro"/>
</dbReference>
<dbReference type="AlphaFoldDB" id="A0A845M6H1"/>
<dbReference type="SUPFAM" id="SSF56281">
    <property type="entry name" value="Metallo-hydrolase/oxidoreductase"/>
    <property type="match status" value="1"/>
</dbReference>
<dbReference type="PANTHER" id="PTHR33835:SF1">
    <property type="entry name" value="METALLO-BETA-LACTAMASE DOMAIN-CONTAINING PROTEIN"/>
    <property type="match status" value="1"/>
</dbReference>
<dbReference type="Proteomes" id="UP000467322">
    <property type="component" value="Unassembled WGS sequence"/>
</dbReference>
<sequence length="230" mass="25707">MLEEFAEGIWLANGPAVVAAMGFRYPTRMAVIRLPDGGLWIWSPVALDHQLKWKIDNLGPVRFLVAPNHLHHVFLSDWVEAYPEAQVAAAPGLAEKRDDLSVDITLGRTPDPAWADVIQQVRVDGNRITTEVVFFHQPSRTVLVADLLQQLPVGWFRGWRALVARMDGMVGLEPAVPRKFRVAFQDKEAARTAVRRILAWRARAVVVAHGAPVTTDGNALLRRAFAWLDD</sequence>
<dbReference type="Pfam" id="PF14234">
    <property type="entry name" value="DUF4336"/>
    <property type="match status" value="1"/>
</dbReference>
<dbReference type="InterPro" id="IPR025638">
    <property type="entry name" value="DUF4336"/>
</dbReference>
<reference evidence="1 2" key="1">
    <citation type="submission" date="2019-12" db="EMBL/GenBank/DDBJ databases">
        <title>Maritimibacter sp. nov. sp. isolated from sea sand.</title>
        <authorList>
            <person name="Kim J."/>
            <person name="Jeong S.E."/>
            <person name="Jung H.S."/>
            <person name="Jeon C.O."/>
        </authorList>
    </citation>
    <scope>NUCLEOTIDE SEQUENCE [LARGE SCALE GENOMIC DNA]</scope>
    <source>
        <strain evidence="1 2">DP07</strain>
    </source>
</reference>
<evidence type="ECO:0000313" key="1">
    <source>
        <dbReference type="EMBL" id="MZR12014.1"/>
    </source>
</evidence>